<sequence length="90" mass="10562">MGLCWVVYVIAWGYMMFSLILIGIGTLVMYRRANLPHFMNETNNRLEGFFGKLKETDKLLSAITMKRCLRCLDLLPISWILKWMANMLEI</sequence>
<feature type="transmembrane region" description="Helical" evidence="1">
    <location>
        <begin position="6"/>
        <end position="30"/>
    </location>
</feature>
<keyword evidence="3" id="KW-1185">Reference proteome</keyword>
<comment type="caution">
    <text evidence="2">The sequence shown here is derived from an EMBL/GenBank/DDBJ whole genome shotgun (WGS) entry which is preliminary data.</text>
</comment>
<evidence type="ECO:0000256" key="1">
    <source>
        <dbReference type="SAM" id="Phobius"/>
    </source>
</evidence>
<dbReference type="EMBL" id="NBNE01008014">
    <property type="protein sequence ID" value="OWY99965.1"/>
    <property type="molecule type" value="Genomic_DNA"/>
</dbReference>
<organism evidence="2 3">
    <name type="scientific">Phytophthora megakarya</name>
    <dbReference type="NCBI Taxonomy" id="4795"/>
    <lineage>
        <taxon>Eukaryota</taxon>
        <taxon>Sar</taxon>
        <taxon>Stramenopiles</taxon>
        <taxon>Oomycota</taxon>
        <taxon>Peronosporomycetes</taxon>
        <taxon>Peronosporales</taxon>
        <taxon>Peronosporaceae</taxon>
        <taxon>Phytophthora</taxon>
    </lineage>
</organism>
<dbReference type="OrthoDB" id="89939at2759"/>
<evidence type="ECO:0000313" key="2">
    <source>
        <dbReference type="EMBL" id="OWY99965.1"/>
    </source>
</evidence>
<accession>A0A225V256</accession>
<dbReference type="AlphaFoldDB" id="A0A225V256"/>
<reference evidence="3" key="1">
    <citation type="submission" date="2017-03" db="EMBL/GenBank/DDBJ databases">
        <title>Phytopthora megakarya and P. palmivora, two closely related causual agents of cacao black pod achieved similar genome size and gene model numbers by different mechanisms.</title>
        <authorList>
            <person name="Ali S."/>
            <person name="Shao J."/>
            <person name="Larry D.J."/>
            <person name="Kronmiller B."/>
            <person name="Shen D."/>
            <person name="Strem M.D."/>
            <person name="Melnick R.L."/>
            <person name="Guiltinan M.J."/>
            <person name="Tyler B.M."/>
            <person name="Meinhardt L.W."/>
            <person name="Bailey B.A."/>
        </authorList>
    </citation>
    <scope>NUCLEOTIDE SEQUENCE [LARGE SCALE GENOMIC DNA]</scope>
    <source>
        <strain evidence="3">zdho120</strain>
    </source>
</reference>
<keyword evidence="1" id="KW-1133">Transmembrane helix</keyword>
<keyword evidence="1" id="KW-0472">Membrane</keyword>
<evidence type="ECO:0000313" key="3">
    <source>
        <dbReference type="Proteomes" id="UP000198211"/>
    </source>
</evidence>
<proteinExistence type="predicted"/>
<dbReference type="Proteomes" id="UP000198211">
    <property type="component" value="Unassembled WGS sequence"/>
</dbReference>
<gene>
    <name evidence="2" type="ORF">PHMEG_00028947</name>
</gene>
<protein>
    <submittedName>
        <fullName evidence="2">Uncharacterized protein</fullName>
    </submittedName>
</protein>
<keyword evidence="1" id="KW-0812">Transmembrane</keyword>
<name>A0A225V256_9STRA</name>